<dbReference type="InterPro" id="IPR045738">
    <property type="entry name" value="DUF6088"/>
</dbReference>
<organism evidence="3 4">
    <name type="scientific">Salmonella enterica subsp. enterica serovar Brancaster</name>
    <dbReference type="NCBI Taxonomy" id="2511819"/>
    <lineage>
        <taxon>Bacteria</taxon>
        <taxon>Pseudomonadati</taxon>
        <taxon>Pseudomonadota</taxon>
        <taxon>Gammaproteobacteria</taxon>
        <taxon>Enterobacterales</taxon>
        <taxon>Enterobacteriaceae</taxon>
        <taxon>Salmonella</taxon>
    </lineage>
</organism>
<name>A0A4Q8PFY6_SALET</name>
<dbReference type="Proteomes" id="UP000291398">
    <property type="component" value="Unassembled WGS sequence"/>
</dbReference>
<sequence>MSVIALVRQRINRMRRGIPFSISGFYPLGSRTSVQQAMSRLAKEGMVVRVERGFYARPKPLKNIPSIKIVTSAEKVAAAWAKERGYKLTIQGLEVAYRLGMQTQAPVKRIYWSNGPTREFKVGNETVIVQHKSESKLKWLNRPEGELLRGLLSLNGKYARLEAIKNAFNRLNISSRETRAAIAKKLVSEPALQGWRTQLELFRQAV</sequence>
<evidence type="ECO:0000313" key="3">
    <source>
        <dbReference type="EMBL" id="TAD35336.1"/>
    </source>
</evidence>
<comment type="caution">
    <text evidence="3">The sequence shown here is derived from an EMBL/GenBank/DDBJ whole genome shotgun (WGS) entry which is preliminary data.</text>
</comment>
<reference evidence="3 4" key="1">
    <citation type="submission" date="2018-04" db="EMBL/GenBank/DDBJ databases">
        <title>Comparative genomic analysis of various Salmonella enterica serotypes in Singapore.</title>
        <authorList>
            <person name="Kohli G.S."/>
            <person name="Zwe Y.H."/>
            <person name="Ding Y."/>
            <person name="Givskov M."/>
            <person name="Liang Y."/>
        </authorList>
    </citation>
    <scope>NUCLEOTIDE SEQUENCE [LARGE SCALE GENOMIC DNA]</scope>
    <source>
        <strain evidence="4">sg_m29</strain>
        <strain evidence="3">Sg_m29</strain>
    </source>
</reference>
<evidence type="ECO:0000313" key="2">
    <source>
        <dbReference type="EMBL" id="EDI0827990.1"/>
    </source>
</evidence>
<dbReference type="EMBL" id="QAUO01000010">
    <property type="protein sequence ID" value="TAD35336.1"/>
    <property type="molecule type" value="Genomic_DNA"/>
</dbReference>
<accession>A0A4Q8PFY6</accession>
<dbReference type="EMBL" id="AAMJTU010000015">
    <property type="protein sequence ID" value="EDI0827990.1"/>
    <property type="molecule type" value="Genomic_DNA"/>
</dbReference>
<dbReference type="EMBL" id="AAHDFP010000047">
    <property type="protein sequence ID" value="EBU7973855.1"/>
    <property type="molecule type" value="Genomic_DNA"/>
</dbReference>
<reference evidence="1" key="2">
    <citation type="submission" date="2018-05" db="EMBL/GenBank/DDBJ databases">
        <authorList>
            <person name="Ashton P.M."/>
            <person name="Dallman T."/>
            <person name="Nair S."/>
            <person name="De Pinna E."/>
            <person name="Peters T."/>
            <person name="Grant K."/>
        </authorList>
    </citation>
    <scope>NUCLEOTIDE SEQUENCE</scope>
    <source>
        <strain evidence="1">314942</strain>
        <strain evidence="2">348754</strain>
    </source>
</reference>
<protein>
    <recommendedName>
        <fullName evidence="5">Type IV toxin-antitoxin system AbiEi family antitoxin domain-containing protein</fullName>
    </recommendedName>
</protein>
<dbReference type="RefSeq" id="WP_061423986.1">
    <property type="nucleotide sequence ID" value="NZ_CP036166.1"/>
</dbReference>
<evidence type="ECO:0000313" key="4">
    <source>
        <dbReference type="Proteomes" id="UP000291398"/>
    </source>
</evidence>
<evidence type="ECO:0000313" key="1">
    <source>
        <dbReference type="EMBL" id="EBU7973855.1"/>
    </source>
</evidence>
<dbReference type="Pfam" id="PF19570">
    <property type="entry name" value="DUF6088"/>
    <property type="match status" value="1"/>
</dbReference>
<gene>
    <name evidence="2" type="ORF">CC874_09505</name>
    <name evidence="3" type="ORF">DBZ80_05640</name>
    <name evidence="1" type="ORF">DLB72_24300</name>
</gene>
<dbReference type="AlphaFoldDB" id="A0A4Q8PFY6"/>
<proteinExistence type="predicted"/>
<evidence type="ECO:0008006" key="5">
    <source>
        <dbReference type="Google" id="ProtNLM"/>
    </source>
</evidence>